<sequence length="140" mass="16759">MKNFLLLFFCGIMLLSCKSKLVNQKVNKKKEGLWIDNYKQDSTTYKSFEYYKNDQPVKKWKSYINGKIYKTEKYKNGICIVKYYYENGKLQSKGKTKIEVDSVETHWFYFGVWKFYSDKGKLAEIKNYNNGNLISEQEIQ</sequence>
<dbReference type="SUPFAM" id="SSF82185">
    <property type="entry name" value="Histone H3 K4-specific methyltransferase SET7/9 N-terminal domain"/>
    <property type="match status" value="1"/>
</dbReference>
<proteinExistence type="predicted"/>
<dbReference type="PROSITE" id="PS51257">
    <property type="entry name" value="PROKAR_LIPOPROTEIN"/>
    <property type="match status" value="1"/>
</dbReference>
<dbReference type="Gene3D" id="3.90.930.1">
    <property type="match status" value="1"/>
</dbReference>
<dbReference type="AlphaFoldDB" id="A0A0Q1BDN2"/>
<accession>A0A0Q1BDN2</accession>
<dbReference type="Proteomes" id="UP000050443">
    <property type="component" value="Unassembled WGS sequence"/>
</dbReference>
<evidence type="ECO:0008006" key="3">
    <source>
        <dbReference type="Google" id="ProtNLM"/>
    </source>
</evidence>
<name>A0A0Q1BDN2_9FLAO</name>
<organism evidence="1 2">
    <name type="scientific">Flavobacterium aquidurense</name>
    <dbReference type="NCBI Taxonomy" id="362413"/>
    <lineage>
        <taxon>Bacteria</taxon>
        <taxon>Pseudomonadati</taxon>
        <taxon>Bacteroidota</taxon>
        <taxon>Flavobacteriia</taxon>
        <taxon>Flavobacteriales</taxon>
        <taxon>Flavobacteriaceae</taxon>
        <taxon>Flavobacterium</taxon>
    </lineage>
</organism>
<dbReference type="PATRIC" id="fig|362413.3.peg.1848"/>
<comment type="caution">
    <text evidence="1">The sequence shown here is derived from an EMBL/GenBank/DDBJ whole genome shotgun (WGS) entry which is preliminary data.</text>
</comment>
<evidence type="ECO:0000313" key="1">
    <source>
        <dbReference type="EMBL" id="KQB38541.1"/>
    </source>
</evidence>
<dbReference type="EMBL" id="JRLF01000014">
    <property type="protein sequence ID" value="KQB38541.1"/>
    <property type="molecule type" value="Genomic_DNA"/>
</dbReference>
<protein>
    <recommendedName>
        <fullName evidence="3">MORN repeat variant</fullName>
    </recommendedName>
</protein>
<dbReference type="STRING" id="362413.RC62_1897"/>
<reference evidence="1 2" key="1">
    <citation type="submission" date="2014-09" db="EMBL/GenBank/DDBJ databases">
        <title>Genome sequence of Flavobacterium aquidurense RC62.</title>
        <authorList>
            <person name="Kim J.F."/>
            <person name="Kwak M.-J."/>
        </authorList>
    </citation>
    <scope>NUCLEOTIDE SEQUENCE [LARGE SCALE GENOMIC DNA]</scope>
    <source>
        <strain evidence="1 2">RC62</strain>
    </source>
</reference>
<evidence type="ECO:0000313" key="2">
    <source>
        <dbReference type="Proteomes" id="UP000050443"/>
    </source>
</evidence>
<dbReference type="RefSeq" id="WP_055097352.1">
    <property type="nucleotide sequence ID" value="NZ_JRLF01000014.1"/>
</dbReference>
<gene>
    <name evidence="1" type="ORF">RC62_1897</name>
</gene>